<name>A0ABQ4FE84_9ACTN</name>
<gene>
    <name evidence="6" type="ORF">Mam01_33000</name>
</gene>
<keyword evidence="7" id="KW-1185">Reference proteome</keyword>
<dbReference type="Proteomes" id="UP000651728">
    <property type="component" value="Unassembled WGS sequence"/>
</dbReference>
<dbReference type="Pfam" id="PF20240">
    <property type="entry name" value="DUF6597"/>
    <property type="match status" value="1"/>
</dbReference>
<protein>
    <submittedName>
        <fullName evidence="6">AraC family transcriptional regulator</fullName>
    </submittedName>
</protein>
<evidence type="ECO:0000313" key="6">
    <source>
        <dbReference type="EMBL" id="GIH33136.1"/>
    </source>
</evidence>
<proteinExistence type="predicted"/>
<keyword evidence="1" id="KW-0805">Transcription regulation</keyword>
<dbReference type="RefSeq" id="WP_204286167.1">
    <property type="nucleotide sequence ID" value="NZ_BAABEJ010000002.1"/>
</dbReference>
<evidence type="ECO:0000256" key="1">
    <source>
        <dbReference type="ARBA" id="ARBA00023015"/>
    </source>
</evidence>
<dbReference type="PANTHER" id="PTHR46796:SF15">
    <property type="entry name" value="BLL1074 PROTEIN"/>
    <property type="match status" value="1"/>
</dbReference>
<reference evidence="6 7" key="1">
    <citation type="submission" date="2021-01" db="EMBL/GenBank/DDBJ databases">
        <title>Whole genome shotgun sequence of Microbispora amethystogenes NBRC 101907.</title>
        <authorList>
            <person name="Komaki H."/>
            <person name="Tamura T."/>
        </authorList>
    </citation>
    <scope>NUCLEOTIDE SEQUENCE [LARGE SCALE GENOMIC DNA]</scope>
    <source>
        <strain evidence="6 7">NBRC 101907</strain>
    </source>
</reference>
<comment type="caution">
    <text evidence="6">The sequence shown here is derived from an EMBL/GenBank/DDBJ whole genome shotgun (WGS) entry which is preliminary data.</text>
</comment>
<dbReference type="Pfam" id="PF12833">
    <property type="entry name" value="HTH_18"/>
    <property type="match status" value="1"/>
</dbReference>
<keyword evidence="2" id="KW-0238">DNA-binding</keyword>
<dbReference type="PANTHER" id="PTHR46796">
    <property type="entry name" value="HTH-TYPE TRANSCRIPTIONAL ACTIVATOR RHAS-RELATED"/>
    <property type="match status" value="1"/>
</dbReference>
<evidence type="ECO:0000256" key="2">
    <source>
        <dbReference type="ARBA" id="ARBA00023125"/>
    </source>
</evidence>
<evidence type="ECO:0000256" key="3">
    <source>
        <dbReference type="ARBA" id="ARBA00023163"/>
    </source>
</evidence>
<feature type="region of interest" description="Disordered" evidence="4">
    <location>
        <begin position="20"/>
        <end position="39"/>
    </location>
</feature>
<dbReference type="PROSITE" id="PS01124">
    <property type="entry name" value="HTH_ARAC_FAMILY_2"/>
    <property type="match status" value="1"/>
</dbReference>
<dbReference type="Gene3D" id="1.10.10.60">
    <property type="entry name" value="Homeodomain-like"/>
    <property type="match status" value="1"/>
</dbReference>
<dbReference type="InterPro" id="IPR050204">
    <property type="entry name" value="AraC_XylS_family_regulators"/>
</dbReference>
<dbReference type="SMART" id="SM00342">
    <property type="entry name" value="HTH_ARAC"/>
    <property type="match status" value="1"/>
</dbReference>
<dbReference type="InterPro" id="IPR046532">
    <property type="entry name" value="DUF6597"/>
</dbReference>
<evidence type="ECO:0000256" key="4">
    <source>
        <dbReference type="SAM" id="MobiDB-lite"/>
    </source>
</evidence>
<evidence type="ECO:0000259" key="5">
    <source>
        <dbReference type="PROSITE" id="PS01124"/>
    </source>
</evidence>
<sequence length="249" mass="25857">MYEERRARVPGAVLWWQEAPGTAPDSAHGSAPDPGPRPVRRVLPDGCMDLIWMDGALLVAGPDTAAHLVRDRAGSRYVGLRFGPGTAPGILGVAAHELRDLRVPLAEVWPGAEARRLSERAAEAADPGVVLEEAALGRIRVAGDSAGTTPVSAALISAVVGGVRAGLPVAEVAAGAGLGVRQLHRRCLDAFGYGPKTLGRILRMNRALALARRGVPYAVVAGAAGYADQAHLAREVKSLTGATLGELTR</sequence>
<feature type="domain" description="HTH araC/xylS-type" evidence="5">
    <location>
        <begin position="153"/>
        <end position="249"/>
    </location>
</feature>
<accession>A0ABQ4FE84</accession>
<dbReference type="EMBL" id="BOOB01000021">
    <property type="protein sequence ID" value="GIH33136.1"/>
    <property type="molecule type" value="Genomic_DNA"/>
</dbReference>
<evidence type="ECO:0000313" key="7">
    <source>
        <dbReference type="Proteomes" id="UP000651728"/>
    </source>
</evidence>
<organism evidence="6 7">
    <name type="scientific">Microbispora amethystogenes</name>
    <dbReference type="NCBI Taxonomy" id="1427754"/>
    <lineage>
        <taxon>Bacteria</taxon>
        <taxon>Bacillati</taxon>
        <taxon>Actinomycetota</taxon>
        <taxon>Actinomycetes</taxon>
        <taxon>Streptosporangiales</taxon>
        <taxon>Streptosporangiaceae</taxon>
        <taxon>Microbispora</taxon>
    </lineage>
</organism>
<dbReference type="InterPro" id="IPR018060">
    <property type="entry name" value="HTH_AraC"/>
</dbReference>
<keyword evidence="3" id="KW-0804">Transcription</keyword>